<dbReference type="OrthoDB" id="969612at2"/>
<keyword evidence="2" id="KW-1185">Reference proteome</keyword>
<accession>A0A1H6QQE3</accession>
<dbReference type="Proteomes" id="UP000199532">
    <property type="component" value="Unassembled WGS sequence"/>
</dbReference>
<dbReference type="EMBL" id="FNXY01000001">
    <property type="protein sequence ID" value="SEI45891.1"/>
    <property type="molecule type" value="Genomic_DNA"/>
</dbReference>
<dbReference type="AlphaFoldDB" id="A0A1H6QQE3"/>
<name>A0A1H6QQE3_9BACT</name>
<reference evidence="1 2" key="1">
    <citation type="submission" date="2016-10" db="EMBL/GenBank/DDBJ databases">
        <authorList>
            <person name="de Groot N.N."/>
        </authorList>
    </citation>
    <scope>NUCLEOTIDE SEQUENCE [LARGE SCALE GENOMIC DNA]</scope>
    <source>
        <strain evidence="1 2">DSM 19938</strain>
    </source>
</reference>
<organism evidence="1 2">
    <name type="scientific">Dyadobacter koreensis</name>
    <dbReference type="NCBI Taxonomy" id="408657"/>
    <lineage>
        <taxon>Bacteria</taxon>
        <taxon>Pseudomonadati</taxon>
        <taxon>Bacteroidota</taxon>
        <taxon>Cytophagia</taxon>
        <taxon>Cytophagales</taxon>
        <taxon>Spirosomataceae</taxon>
        <taxon>Dyadobacter</taxon>
    </lineage>
</organism>
<dbReference type="RefSeq" id="WP_143072051.1">
    <property type="nucleotide sequence ID" value="NZ_FNXY01000001.1"/>
</dbReference>
<proteinExistence type="predicted"/>
<evidence type="ECO:0000313" key="1">
    <source>
        <dbReference type="EMBL" id="SEI45891.1"/>
    </source>
</evidence>
<gene>
    <name evidence="1" type="ORF">SAMN04487995_0901</name>
</gene>
<evidence type="ECO:0000313" key="2">
    <source>
        <dbReference type="Proteomes" id="UP000199532"/>
    </source>
</evidence>
<protein>
    <submittedName>
        <fullName evidence="1">Uncharacterized protein</fullName>
    </submittedName>
</protein>
<sequence length="104" mass="12316">MMNRYTDLSNTIKASLLYQLFPSEIPAVLEFMAQQTDALLANPAGFKMQHDTRLFSFERLVHLSKEVKTCLKNVRPQFRPVYHKRRTPFRTFIEPLFRRLGENI</sequence>